<protein>
    <submittedName>
        <fullName evidence="5">Alpha/beta hydrolase</fullName>
    </submittedName>
</protein>
<comment type="similarity">
    <text evidence="1">Belongs to the peptidase S33 family.</text>
</comment>
<keyword evidence="6" id="KW-1185">Reference proteome</keyword>
<dbReference type="PROSITE" id="PS51257">
    <property type="entry name" value="PROKAR_LIPOPROTEIN"/>
    <property type="match status" value="1"/>
</dbReference>
<dbReference type="PANTHER" id="PTHR43248:SF29">
    <property type="entry name" value="TRIPEPTIDYL AMINOPEPTIDASE"/>
    <property type="match status" value="1"/>
</dbReference>
<reference evidence="5 6" key="1">
    <citation type="submission" date="2019-03" db="EMBL/GenBank/DDBJ databases">
        <title>Diversity of the mouse oral microbiome.</title>
        <authorList>
            <person name="Joseph S."/>
            <person name="Aduse-Opoku J."/>
            <person name="Curtis M."/>
            <person name="Wade W."/>
            <person name="Hashim A."/>
        </authorList>
    </citation>
    <scope>NUCLEOTIDE SEQUENCE [LARGE SCALE GENOMIC DNA]</scope>
    <source>
        <strain evidence="5 6">P1012</strain>
    </source>
</reference>
<evidence type="ECO:0000259" key="4">
    <source>
        <dbReference type="Pfam" id="PF00561"/>
    </source>
</evidence>
<dbReference type="InterPro" id="IPR000073">
    <property type="entry name" value="AB_hydrolase_1"/>
</dbReference>
<proteinExistence type="inferred from homology"/>
<dbReference type="InterPro" id="IPR051601">
    <property type="entry name" value="Serine_prot/Carboxylest_S33"/>
</dbReference>
<dbReference type="AlphaFoldDB" id="A0A4Y9FYT2"/>
<comment type="caution">
    <text evidence="5">The sequence shown here is derived from an EMBL/GenBank/DDBJ whole genome shotgun (WGS) entry which is preliminary data.</text>
</comment>
<dbReference type="EMBL" id="SPQB01000005">
    <property type="protein sequence ID" value="TFU33809.1"/>
    <property type="molecule type" value="Genomic_DNA"/>
</dbReference>
<feature type="domain" description="AB hydrolase-1" evidence="4">
    <location>
        <begin position="110"/>
        <end position="472"/>
    </location>
</feature>
<dbReference type="InterPro" id="IPR029058">
    <property type="entry name" value="AB_hydrolase_fold"/>
</dbReference>
<dbReference type="Pfam" id="PF00561">
    <property type="entry name" value="Abhydrolase_1"/>
    <property type="match status" value="1"/>
</dbReference>
<dbReference type="Proteomes" id="UP000298358">
    <property type="component" value="Unassembled WGS sequence"/>
</dbReference>
<keyword evidence="3 5" id="KW-0378">Hydrolase</keyword>
<dbReference type="PANTHER" id="PTHR43248">
    <property type="entry name" value="2-SUCCINYL-6-HYDROXY-2,4-CYCLOHEXADIENE-1-CARBOXYLATE SYNTHASE"/>
    <property type="match status" value="1"/>
</dbReference>
<organism evidence="5 6">
    <name type="scientific">Microbacterium paludicola</name>
    <dbReference type="NCBI Taxonomy" id="300019"/>
    <lineage>
        <taxon>Bacteria</taxon>
        <taxon>Bacillati</taxon>
        <taxon>Actinomycetota</taxon>
        <taxon>Actinomycetes</taxon>
        <taxon>Micrococcales</taxon>
        <taxon>Microbacteriaceae</taxon>
        <taxon>Microbacterium</taxon>
    </lineage>
</organism>
<accession>A0A4Y9FYT2</accession>
<sequence length="519" mass="54495">MSEHSPRRASRRRLYGILAAVVSVVFVATACAPAAPPPSEASEGGGLERFYEQRLDLEPCELPGHVPENVIVGECGHVEVPLDYEDPDAALAQIAVFRVPARGDARIGSLVVNPGGPGFPGVGYAAQLADVWVDNALTERFDIVGFDPRGTGATVPALDCYSDAERDAGAGSASQLSYSGVRPLVEACAESVGGEEALAHLGTRDVARDMDVIRAVLGDTSLSFAGSSYGTRLGAVYAEMYPENVRALVLDGALDPHATTLERRVQQWAGFQESFEQFAAFCAQQGACVIGDDPATATEEYQQLTRPLVDSPLLTTSGRELTFADVSDAMVTGLYSSATWPVMSQGLFELAQGDGTIMLGLRDFYLGRTPEGTYDNSTEATLAINCLDEDRFTPAELAELERAALDAAPFLDPGTPILETSDLCEGWPVEPTLGFPYADGIRGLPPTLTVSVTGDPATPHAGGIRLAETLGGSLLTVEGDQHGALLAANNCVEAAVAAYLIDLEVPARDAECALAGADG</sequence>
<keyword evidence="2" id="KW-0732">Signal</keyword>
<gene>
    <name evidence="5" type="ORF">E4U02_03875</name>
</gene>
<evidence type="ECO:0000256" key="1">
    <source>
        <dbReference type="ARBA" id="ARBA00010088"/>
    </source>
</evidence>
<dbReference type="OrthoDB" id="4447445at2"/>
<name>A0A4Y9FYT2_9MICO</name>
<evidence type="ECO:0000313" key="5">
    <source>
        <dbReference type="EMBL" id="TFU33809.1"/>
    </source>
</evidence>
<evidence type="ECO:0000313" key="6">
    <source>
        <dbReference type="Proteomes" id="UP000298358"/>
    </source>
</evidence>
<evidence type="ECO:0000256" key="3">
    <source>
        <dbReference type="ARBA" id="ARBA00022801"/>
    </source>
</evidence>
<dbReference type="SUPFAM" id="SSF53474">
    <property type="entry name" value="alpha/beta-Hydrolases"/>
    <property type="match status" value="1"/>
</dbReference>
<dbReference type="GO" id="GO:0016787">
    <property type="term" value="F:hydrolase activity"/>
    <property type="evidence" value="ECO:0007669"/>
    <property type="project" value="UniProtKB-KW"/>
</dbReference>
<evidence type="ECO:0000256" key="2">
    <source>
        <dbReference type="ARBA" id="ARBA00022729"/>
    </source>
</evidence>
<dbReference type="Gene3D" id="3.40.50.1820">
    <property type="entry name" value="alpha/beta hydrolase"/>
    <property type="match status" value="1"/>
</dbReference>